<comment type="caution">
    <text evidence="2">The sequence shown here is derived from an EMBL/GenBank/DDBJ whole genome shotgun (WGS) entry which is preliminary data.</text>
</comment>
<keyword evidence="3" id="KW-1185">Reference proteome</keyword>
<dbReference type="AlphaFoldDB" id="A0AAD4ZCW2"/>
<feature type="region of interest" description="Disordered" evidence="1">
    <location>
        <begin position="1"/>
        <end position="106"/>
    </location>
</feature>
<accession>A0AAD4ZCW2</accession>
<gene>
    <name evidence="2" type="ORF">L3X38_020275</name>
</gene>
<evidence type="ECO:0000313" key="2">
    <source>
        <dbReference type="EMBL" id="KAI5341001.1"/>
    </source>
</evidence>
<evidence type="ECO:0000313" key="3">
    <source>
        <dbReference type="Proteomes" id="UP001054821"/>
    </source>
</evidence>
<reference evidence="2 3" key="1">
    <citation type="journal article" date="2022" name="G3 (Bethesda)">
        <title>Whole-genome sequence and methylome profiling of the almond [Prunus dulcis (Mill.) D.A. Webb] cultivar 'Nonpareil'.</title>
        <authorList>
            <person name="D'Amico-Willman K.M."/>
            <person name="Ouma W.Z."/>
            <person name="Meulia T."/>
            <person name="Sideli G.M."/>
            <person name="Gradziel T.M."/>
            <person name="Fresnedo-Ramirez J."/>
        </authorList>
    </citation>
    <scope>NUCLEOTIDE SEQUENCE [LARGE SCALE GENOMIC DNA]</scope>
    <source>
        <strain evidence="2">Clone GOH B32 T37-40</strain>
    </source>
</reference>
<dbReference type="Proteomes" id="UP001054821">
    <property type="component" value="Chromosome 3"/>
</dbReference>
<name>A0AAD4ZCW2_PRUDU</name>
<sequence length="277" mass="29426">MSSKEERRSKGEGLGDIKSIRAANWQDSGDHSQPDPLAGLGDTKSTRAANPGRSRDTKSSRAANPGRSWDTKSIRAANHGRSRDTKSGLGTPSQSEPQILAGLGTPSQSEPQILAGLGTPSQSEPQILAGLGTPSQSEPQILASTVRAFPKLVRQMSSALTKLRVNWMSVDISITEGHVAGGERSGKEEDVVPVVLVPAQSTAVVGGRRYEGEKGRKQEREGGGWTLLDSVGPEVQKRQAAQHELVMTETGKVQSKASTFYIEALLRQSGKLVISAV</sequence>
<proteinExistence type="predicted"/>
<feature type="compositionally biased region" description="Basic and acidic residues" evidence="1">
    <location>
        <begin position="1"/>
        <end position="19"/>
    </location>
</feature>
<protein>
    <submittedName>
        <fullName evidence="2">Uncharacterized protein</fullName>
    </submittedName>
</protein>
<feature type="compositionally biased region" description="Polar residues" evidence="1">
    <location>
        <begin position="88"/>
        <end position="97"/>
    </location>
</feature>
<evidence type="ECO:0000256" key="1">
    <source>
        <dbReference type="SAM" id="MobiDB-lite"/>
    </source>
</evidence>
<organism evidence="2 3">
    <name type="scientific">Prunus dulcis</name>
    <name type="common">Almond</name>
    <name type="synonym">Amygdalus dulcis</name>
    <dbReference type="NCBI Taxonomy" id="3755"/>
    <lineage>
        <taxon>Eukaryota</taxon>
        <taxon>Viridiplantae</taxon>
        <taxon>Streptophyta</taxon>
        <taxon>Embryophyta</taxon>
        <taxon>Tracheophyta</taxon>
        <taxon>Spermatophyta</taxon>
        <taxon>Magnoliopsida</taxon>
        <taxon>eudicotyledons</taxon>
        <taxon>Gunneridae</taxon>
        <taxon>Pentapetalae</taxon>
        <taxon>rosids</taxon>
        <taxon>fabids</taxon>
        <taxon>Rosales</taxon>
        <taxon>Rosaceae</taxon>
        <taxon>Amygdaloideae</taxon>
        <taxon>Amygdaleae</taxon>
        <taxon>Prunus</taxon>
    </lineage>
</organism>
<dbReference type="EMBL" id="JAJFAZ020000003">
    <property type="protein sequence ID" value="KAI5341001.1"/>
    <property type="molecule type" value="Genomic_DNA"/>
</dbReference>